<reference evidence="3" key="2">
    <citation type="submission" date="2011-02" db="EMBL/GenBank/DDBJ databases">
        <title>The complete genome of Syntrophobotulus glycolicus DSM 8271.</title>
        <authorList>
            <person name="Lucas S."/>
            <person name="Copeland A."/>
            <person name="Lapidus A."/>
            <person name="Bruce D."/>
            <person name="Goodwin L."/>
            <person name="Pitluck S."/>
            <person name="Kyrpides N."/>
            <person name="Mavromatis K."/>
            <person name="Pagani I."/>
            <person name="Ivanova N."/>
            <person name="Mikhailova N."/>
            <person name="Chertkov O."/>
            <person name="Held B."/>
            <person name="Detter J.C."/>
            <person name="Tapia R."/>
            <person name="Han C."/>
            <person name="Land M."/>
            <person name="Hauser L."/>
            <person name="Markowitz V."/>
            <person name="Cheng J.-F."/>
            <person name="Hugenholtz P."/>
            <person name="Woyke T."/>
            <person name="Wu D."/>
            <person name="Spring S."/>
            <person name="Schroeder M."/>
            <person name="Brambilla E."/>
            <person name="Klenk H.-P."/>
            <person name="Eisen J.A."/>
        </authorList>
    </citation>
    <scope>NUCLEOTIDE SEQUENCE [LARGE SCALE GENOMIC DNA]</scope>
    <source>
        <strain evidence="3">DSM 8271 / FlGlyR</strain>
    </source>
</reference>
<dbReference type="InterPro" id="IPR036388">
    <property type="entry name" value="WH-like_DNA-bd_sf"/>
</dbReference>
<dbReference type="InterPro" id="IPR039422">
    <property type="entry name" value="MarR/SlyA-like"/>
</dbReference>
<name>F0SWR6_SYNGF</name>
<dbReference type="eggNOG" id="COG1846">
    <property type="taxonomic scope" value="Bacteria"/>
</dbReference>
<evidence type="ECO:0000259" key="1">
    <source>
        <dbReference type="PROSITE" id="PS50995"/>
    </source>
</evidence>
<dbReference type="PRINTS" id="PR00598">
    <property type="entry name" value="HTHMARR"/>
</dbReference>
<feature type="domain" description="HTH marR-type" evidence="1">
    <location>
        <begin position="1"/>
        <end position="144"/>
    </location>
</feature>
<dbReference type="AlphaFoldDB" id="F0SWR6"/>
<dbReference type="InterPro" id="IPR036390">
    <property type="entry name" value="WH_DNA-bd_sf"/>
</dbReference>
<dbReference type="EMBL" id="CP002547">
    <property type="protein sequence ID" value="ADY54606.1"/>
    <property type="molecule type" value="Genomic_DNA"/>
</dbReference>
<accession>F0SWR6</accession>
<dbReference type="HOGENOM" id="CLU_083287_27_7_9"/>
<dbReference type="SUPFAM" id="SSF46785">
    <property type="entry name" value="Winged helix' DNA-binding domain"/>
    <property type="match status" value="1"/>
</dbReference>
<dbReference type="GO" id="GO:0006950">
    <property type="term" value="P:response to stress"/>
    <property type="evidence" value="ECO:0007669"/>
    <property type="project" value="TreeGrafter"/>
</dbReference>
<dbReference type="OrthoDB" id="197807at2"/>
<dbReference type="STRING" id="645991.Sgly_0235"/>
<dbReference type="RefSeq" id="WP_013623477.1">
    <property type="nucleotide sequence ID" value="NC_015172.1"/>
</dbReference>
<dbReference type="InterPro" id="IPR000835">
    <property type="entry name" value="HTH_MarR-typ"/>
</dbReference>
<sequence length="157" mass="17917">MDEKIILEFFQSCHRIHNQAVKLFQNRCKDNLTAVEMWIIHALKHSSSCKTTELANHLGIPNSTLTGILDRMEKKGLVVRSRIPDDRRVVLVTLGPKHMENRLVIEEILKEIFSPANNSFSEELWLGMIGELKKIDKILLEASEEVADGRNNPNPCC</sequence>
<dbReference type="InterPro" id="IPR011991">
    <property type="entry name" value="ArsR-like_HTH"/>
</dbReference>
<dbReference type="PROSITE" id="PS50995">
    <property type="entry name" value="HTH_MARR_2"/>
    <property type="match status" value="1"/>
</dbReference>
<dbReference type="CDD" id="cd00090">
    <property type="entry name" value="HTH_ARSR"/>
    <property type="match status" value="1"/>
</dbReference>
<reference evidence="2 3" key="1">
    <citation type="journal article" date="2011" name="Stand. Genomic Sci.">
        <title>Complete genome sequence of Syntrophobotulus glycolicus type strain (FlGlyR).</title>
        <authorList>
            <person name="Han C."/>
            <person name="Mwirichia R."/>
            <person name="Chertkov O."/>
            <person name="Held B."/>
            <person name="Lapidus A."/>
            <person name="Nolan M."/>
            <person name="Lucas S."/>
            <person name="Hammon N."/>
            <person name="Deshpande S."/>
            <person name="Cheng J.F."/>
            <person name="Tapia R."/>
            <person name="Goodwin L."/>
            <person name="Pitluck S."/>
            <person name="Huntemann M."/>
            <person name="Liolios K."/>
            <person name="Ivanova N."/>
            <person name="Pagani I."/>
            <person name="Mavromatis K."/>
            <person name="Ovchinikova G."/>
            <person name="Pati A."/>
            <person name="Chen A."/>
            <person name="Palaniappan K."/>
            <person name="Land M."/>
            <person name="Hauser L."/>
            <person name="Brambilla E.M."/>
            <person name="Rohde M."/>
            <person name="Spring S."/>
            <person name="Sikorski J."/>
            <person name="Goker M."/>
            <person name="Woyke T."/>
            <person name="Bristow J."/>
            <person name="Eisen J.A."/>
            <person name="Markowitz V."/>
            <person name="Hugenholtz P."/>
            <person name="Kyrpides N.C."/>
            <person name="Klenk H.P."/>
            <person name="Detter J.C."/>
        </authorList>
    </citation>
    <scope>NUCLEOTIDE SEQUENCE [LARGE SCALE GENOMIC DNA]</scope>
    <source>
        <strain evidence="3">DSM 8271 / FlGlyR</strain>
    </source>
</reference>
<gene>
    <name evidence="2" type="ordered locus">Sgly_0235</name>
</gene>
<organism evidence="2 3">
    <name type="scientific">Syntrophobotulus glycolicus (strain DSM 8271 / FlGlyR)</name>
    <dbReference type="NCBI Taxonomy" id="645991"/>
    <lineage>
        <taxon>Bacteria</taxon>
        <taxon>Bacillati</taxon>
        <taxon>Bacillota</taxon>
        <taxon>Clostridia</taxon>
        <taxon>Eubacteriales</taxon>
        <taxon>Desulfitobacteriaceae</taxon>
        <taxon>Syntrophobotulus</taxon>
    </lineage>
</organism>
<dbReference type="Pfam" id="PF01047">
    <property type="entry name" value="MarR"/>
    <property type="match status" value="1"/>
</dbReference>
<dbReference type="SMART" id="SM00347">
    <property type="entry name" value="HTH_MARR"/>
    <property type="match status" value="1"/>
</dbReference>
<proteinExistence type="predicted"/>
<dbReference type="PANTHER" id="PTHR33164:SF43">
    <property type="entry name" value="HTH-TYPE TRANSCRIPTIONAL REPRESSOR YETL"/>
    <property type="match status" value="1"/>
</dbReference>
<dbReference type="KEGG" id="sgy:Sgly_0235"/>
<dbReference type="Gene3D" id="1.10.10.10">
    <property type="entry name" value="Winged helix-like DNA-binding domain superfamily/Winged helix DNA-binding domain"/>
    <property type="match status" value="1"/>
</dbReference>
<evidence type="ECO:0000313" key="3">
    <source>
        <dbReference type="Proteomes" id="UP000007488"/>
    </source>
</evidence>
<dbReference type="GO" id="GO:0003700">
    <property type="term" value="F:DNA-binding transcription factor activity"/>
    <property type="evidence" value="ECO:0007669"/>
    <property type="project" value="InterPro"/>
</dbReference>
<keyword evidence="3" id="KW-1185">Reference proteome</keyword>
<dbReference type="Proteomes" id="UP000007488">
    <property type="component" value="Chromosome"/>
</dbReference>
<protein>
    <submittedName>
        <fullName evidence="2">Regulatory protein MarR</fullName>
    </submittedName>
</protein>
<evidence type="ECO:0000313" key="2">
    <source>
        <dbReference type="EMBL" id="ADY54606.1"/>
    </source>
</evidence>
<dbReference type="PANTHER" id="PTHR33164">
    <property type="entry name" value="TRANSCRIPTIONAL REGULATOR, MARR FAMILY"/>
    <property type="match status" value="1"/>
</dbReference>